<evidence type="ECO:0000313" key="8">
    <source>
        <dbReference type="Proteomes" id="UP000253628"/>
    </source>
</evidence>
<name>A0A366H1I9_9BURK</name>
<keyword evidence="5 6" id="KW-0472">Membrane</keyword>
<dbReference type="PANTHER" id="PTHR30482">
    <property type="entry name" value="HIGH-AFFINITY BRANCHED-CHAIN AMINO ACID TRANSPORT SYSTEM PERMEASE"/>
    <property type="match status" value="1"/>
</dbReference>
<keyword evidence="8" id="KW-1185">Reference proteome</keyword>
<accession>A0A366H1I9</accession>
<dbReference type="RefSeq" id="WP_113935179.1">
    <property type="nucleotide sequence ID" value="NZ_JACCEU010000018.1"/>
</dbReference>
<dbReference type="PANTHER" id="PTHR30482:SF10">
    <property type="entry name" value="HIGH-AFFINITY BRANCHED-CHAIN AMINO ACID TRANSPORT PROTEIN BRAE"/>
    <property type="match status" value="1"/>
</dbReference>
<evidence type="ECO:0000256" key="4">
    <source>
        <dbReference type="ARBA" id="ARBA00022989"/>
    </source>
</evidence>
<dbReference type="Pfam" id="PF02653">
    <property type="entry name" value="BPD_transp_2"/>
    <property type="match status" value="1"/>
</dbReference>
<feature type="transmembrane region" description="Helical" evidence="6">
    <location>
        <begin position="145"/>
        <end position="166"/>
    </location>
</feature>
<dbReference type="GO" id="GO:0015658">
    <property type="term" value="F:branched-chain amino acid transmembrane transporter activity"/>
    <property type="evidence" value="ECO:0007669"/>
    <property type="project" value="InterPro"/>
</dbReference>
<dbReference type="CDD" id="cd06581">
    <property type="entry name" value="TM_PBP1_LivM_like"/>
    <property type="match status" value="1"/>
</dbReference>
<keyword evidence="3 6" id="KW-0812">Transmembrane</keyword>
<proteinExistence type="predicted"/>
<evidence type="ECO:0000256" key="2">
    <source>
        <dbReference type="ARBA" id="ARBA00022475"/>
    </source>
</evidence>
<evidence type="ECO:0000256" key="6">
    <source>
        <dbReference type="SAM" id="Phobius"/>
    </source>
</evidence>
<feature type="transmembrane region" description="Helical" evidence="6">
    <location>
        <begin position="82"/>
        <end position="103"/>
    </location>
</feature>
<feature type="transmembrane region" description="Helical" evidence="6">
    <location>
        <begin position="197"/>
        <end position="218"/>
    </location>
</feature>
<dbReference type="GO" id="GO:0005886">
    <property type="term" value="C:plasma membrane"/>
    <property type="evidence" value="ECO:0007669"/>
    <property type="project" value="UniProtKB-SubCell"/>
</dbReference>
<gene>
    <name evidence="7" type="ORF">DFR37_1209</name>
</gene>
<evidence type="ECO:0000256" key="1">
    <source>
        <dbReference type="ARBA" id="ARBA00004651"/>
    </source>
</evidence>
<dbReference type="InterPro" id="IPR043428">
    <property type="entry name" value="LivM-like"/>
</dbReference>
<feature type="transmembrane region" description="Helical" evidence="6">
    <location>
        <begin position="32"/>
        <end position="49"/>
    </location>
</feature>
<evidence type="ECO:0000256" key="5">
    <source>
        <dbReference type="ARBA" id="ARBA00023136"/>
    </source>
</evidence>
<evidence type="ECO:0000313" key="7">
    <source>
        <dbReference type="EMBL" id="RBP35082.1"/>
    </source>
</evidence>
<dbReference type="EMBL" id="QNRQ01000020">
    <property type="protein sequence ID" value="RBP35082.1"/>
    <property type="molecule type" value="Genomic_DNA"/>
</dbReference>
<dbReference type="AlphaFoldDB" id="A0A366H1I9"/>
<dbReference type="InterPro" id="IPR001851">
    <property type="entry name" value="ABC_transp_permease"/>
</dbReference>
<feature type="transmembrane region" description="Helical" evidence="6">
    <location>
        <begin position="271"/>
        <end position="292"/>
    </location>
</feature>
<evidence type="ECO:0000256" key="3">
    <source>
        <dbReference type="ARBA" id="ARBA00022692"/>
    </source>
</evidence>
<comment type="caution">
    <text evidence="7">The sequence shown here is derived from an EMBL/GenBank/DDBJ whole genome shotgun (WGS) entry which is preliminary data.</text>
</comment>
<protein>
    <submittedName>
        <fullName evidence="7">Branched-chain amino acid transport system permease protein</fullName>
    </submittedName>
</protein>
<keyword evidence="2" id="KW-1003">Cell membrane</keyword>
<feature type="transmembrane region" description="Helical" evidence="6">
    <location>
        <begin position="56"/>
        <end position="76"/>
    </location>
</feature>
<dbReference type="Proteomes" id="UP000253628">
    <property type="component" value="Unassembled WGS sequence"/>
</dbReference>
<feature type="transmembrane region" description="Helical" evidence="6">
    <location>
        <begin position="110"/>
        <end position="133"/>
    </location>
</feature>
<reference evidence="7 8" key="1">
    <citation type="submission" date="2018-06" db="EMBL/GenBank/DDBJ databases">
        <title>Genomic Encyclopedia of Type Strains, Phase IV (KMG-IV): sequencing the most valuable type-strain genomes for metagenomic binning, comparative biology and taxonomic classification.</title>
        <authorList>
            <person name="Goeker M."/>
        </authorList>
    </citation>
    <scope>NUCLEOTIDE SEQUENCE [LARGE SCALE GENOMIC DNA]</scope>
    <source>
        <strain evidence="7 8">DSM 25520</strain>
    </source>
</reference>
<organism evidence="7 8">
    <name type="scientific">Eoetvoesiella caeni</name>
    <dbReference type="NCBI Taxonomy" id="645616"/>
    <lineage>
        <taxon>Bacteria</taxon>
        <taxon>Pseudomonadati</taxon>
        <taxon>Pseudomonadota</taxon>
        <taxon>Betaproteobacteria</taxon>
        <taxon>Burkholderiales</taxon>
        <taxon>Alcaligenaceae</taxon>
        <taxon>Eoetvoesiella</taxon>
    </lineage>
</organism>
<sequence>MNSRISSICSWLALLLASAIAPAFLGTYGQGVLLQLFGWVALTASWVAFSGMTGYISLGHAVFYGMGGYIMALLWMQLPILLVLPLAALAAAAFALVVGLPALRVRGPYFVILTFGLAEFFKFVVISIESALGVNGRLLLGAPDVIWLSYGMLVLAVLAVGLVFVLKHSRLGMALWAVREDETAAMTLGVPTTWVKLLAFVLSAMVPAMVGALTVLRSTYFEPMQMFNPMTSFTIVTMAIIGGSDRPAGPVLGAAFIMLLSELLWSRAPEFYMVLLGVLLLGFVLFAPDGIVGKLDMRRRRAAKGQS</sequence>
<keyword evidence="4 6" id="KW-1133">Transmembrane helix</keyword>
<dbReference type="OrthoDB" id="9814461at2"/>
<comment type="subcellular location">
    <subcellularLocation>
        <location evidence="1">Cell membrane</location>
        <topology evidence="1">Multi-pass membrane protein</topology>
    </subcellularLocation>
</comment>